<evidence type="ECO:0000256" key="10">
    <source>
        <dbReference type="ARBA" id="ARBA00047349"/>
    </source>
</evidence>
<keyword evidence="4 11" id="KW-0812">Transmembrane</keyword>
<evidence type="ECO:0000256" key="7">
    <source>
        <dbReference type="ARBA" id="ARBA00022989"/>
    </source>
</evidence>
<evidence type="ECO:0000256" key="11">
    <source>
        <dbReference type="RuleBase" id="RU367078"/>
    </source>
</evidence>
<dbReference type="STRING" id="357750.A0A2S6CBE7"/>
<protein>
    <recommendedName>
        <fullName evidence="11">Dolichyldiphosphatase</fullName>
        <ecNumber evidence="11">3.6.1.43</ecNumber>
    </recommendedName>
</protein>
<evidence type="ECO:0000313" key="14">
    <source>
        <dbReference type="Proteomes" id="UP000237631"/>
    </source>
</evidence>
<dbReference type="SUPFAM" id="SSF48317">
    <property type="entry name" value="Acid phosphatase/Vanadium-dependent haloperoxidase"/>
    <property type="match status" value="1"/>
</dbReference>
<dbReference type="UniPathway" id="UPA00378"/>
<proteinExistence type="inferred from homology"/>
<name>A0A2S6CBE7_9PEZI</name>
<evidence type="ECO:0000256" key="4">
    <source>
        <dbReference type="ARBA" id="ARBA00022692"/>
    </source>
</evidence>
<comment type="similarity">
    <text evidence="3 11">Belongs to the dolichyldiphosphatase family.</text>
</comment>
<comment type="caution">
    <text evidence="13">The sequence shown here is derived from an EMBL/GenBank/DDBJ whole genome shotgun (WGS) entry which is preliminary data.</text>
</comment>
<reference evidence="14" key="1">
    <citation type="journal article" date="2017" name="bioRxiv">
        <title>Conservation of a gene cluster reveals novel cercosporin biosynthetic mechanisms and extends production to the genus Colletotrichum.</title>
        <authorList>
            <person name="de Jonge R."/>
            <person name="Ebert M.K."/>
            <person name="Huitt-Roehl C.R."/>
            <person name="Pal P."/>
            <person name="Suttle J.C."/>
            <person name="Spanner R.E."/>
            <person name="Neubauer J.D."/>
            <person name="Jurick W.M.II."/>
            <person name="Stott K.A."/>
            <person name="Secor G.A."/>
            <person name="Thomma B.P.H.J."/>
            <person name="Van de Peer Y."/>
            <person name="Townsend C.A."/>
            <person name="Bolton M.D."/>
        </authorList>
    </citation>
    <scope>NUCLEOTIDE SEQUENCE [LARGE SCALE GENOMIC DNA]</scope>
    <source>
        <strain evidence="14">CBS538.71</strain>
    </source>
</reference>
<dbReference type="FunFam" id="1.20.144.10:FF:000003">
    <property type="entry name" value="Dolichyldiphosphatase 1"/>
    <property type="match status" value="1"/>
</dbReference>
<dbReference type="CDD" id="cd03382">
    <property type="entry name" value="PAP2_dolichyldiphosphatase"/>
    <property type="match status" value="1"/>
</dbReference>
<keyword evidence="14" id="KW-1185">Reference proteome</keyword>
<evidence type="ECO:0000256" key="9">
    <source>
        <dbReference type="ARBA" id="ARBA00024907"/>
    </source>
</evidence>
<keyword evidence="6 11" id="KW-0256">Endoplasmic reticulum</keyword>
<keyword evidence="5 11" id="KW-0378">Hydrolase</keyword>
<dbReference type="InterPro" id="IPR039667">
    <property type="entry name" value="Dolichyldiphosphatase_PAP2"/>
</dbReference>
<dbReference type="Pfam" id="PF01569">
    <property type="entry name" value="PAP2"/>
    <property type="match status" value="1"/>
</dbReference>
<dbReference type="SMART" id="SM00014">
    <property type="entry name" value="acidPPc"/>
    <property type="match status" value="1"/>
</dbReference>
<dbReference type="PANTHER" id="PTHR11247">
    <property type="entry name" value="PALMITOYL-PROTEIN THIOESTERASE/DOLICHYLDIPHOSPHATASE 1"/>
    <property type="match status" value="1"/>
</dbReference>
<feature type="transmembrane region" description="Helical" evidence="11">
    <location>
        <begin position="103"/>
        <end position="120"/>
    </location>
</feature>
<sequence length="245" mass="27548">MEHPSLTSLSLTHVRYDPNDVYSWISAHLALVPQALMISYVTLLWATREIEVLIMFAGQLGCEALNFVLKRYLREARPTGKDIEEIHDVAMTEQRGYGMPSSHAQYVAFFSVYLSLFLLLRHDPVNHPNASSTHIPTPFWQRLGLAVLSIISAGAVAHSRIYLNYHSPKQVYAGCAAGAGCAVAWFVATAIARRIGLVNWVLELPPMEWARMRDLVVSESLEDAGWERYQAALKLRAKEALRKSR</sequence>
<dbReference type="Proteomes" id="UP000237631">
    <property type="component" value="Unassembled WGS sequence"/>
</dbReference>
<feature type="transmembrane region" description="Helical" evidence="11">
    <location>
        <begin position="21"/>
        <end position="46"/>
    </location>
</feature>
<feature type="transmembrane region" description="Helical" evidence="11">
    <location>
        <begin position="140"/>
        <end position="159"/>
    </location>
</feature>
<dbReference type="GO" id="GO:0006487">
    <property type="term" value="P:protein N-linked glycosylation"/>
    <property type="evidence" value="ECO:0007669"/>
    <property type="project" value="UniProtKB-UniRule"/>
</dbReference>
<dbReference type="Gene3D" id="1.20.144.10">
    <property type="entry name" value="Phosphatidic acid phosphatase type 2/haloperoxidase"/>
    <property type="match status" value="1"/>
</dbReference>
<evidence type="ECO:0000313" key="13">
    <source>
        <dbReference type="EMBL" id="PPJ57062.1"/>
    </source>
</evidence>
<evidence type="ECO:0000256" key="6">
    <source>
        <dbReference type="ARBA" id="ARBA00022824"/>
    </source>
</evidence>
<dbReference type="GO" id="GO:0008610">
    <property type="term" value="P:lipid biosynthetic process"/>
    <property type="evidence" value="ECO:0007669"/>
    <property type="project" value="TreeGrafter"/>
</dbReference>
<comment type="subcellular location">
    <subcellularLocation>
        <location evidence="1 11">Endoplasmic reticulum membrane</location>
        <topology evidence="1 11">Multi-pass membrane protein</topology>
    </subcellularLocation>
</comment>
<dbReference type="AlphaFoldDB" id="A0A2S6CBE7"/>
<dbReference type="GO" id="GO:0005789">
    <property type="term" value="C:endoplasmic reticulum membrane"/>
    <property type="evidence" value="ECO:0007669"/>
    <property type="project" value="UniProtKB-SubCell"/>
</dbReference>
<accession>A0A2S6CBE7</accession>
<evidence type="ECO:0000259" key="12">
    <source>
        <dbReference type="SMART" id="SM00014"/>
    </source>
</evidence>
<keyword evidence="7 11" id="KW-1133">Transmembrane helix</keyword>
<dbReference type="GO" id="GO:0047874">
    <property type="term" value="F:dolichyldiphosphatase activity"/>
    <property type="evidence" value="ECO:0007669"/>
    <property type="project" value="UniProtKB-UniRule"/>
</dbReference>
<dbReference type="EC" id="3.6.1.43" evidence="11"/>
<gene>
    <name evidence="13" type="ORF">CBER1_00535</name>
</gene>
<comment type="pathway">
    <text evidence="2 11">Protein modification; protein glycosylation.</text>
</comment>
<dbReference type="EMBL" id="PNEN01000503">
    <property type="protein sequence ID" value="PPJ57062.1"/>
    <property type="molecule type" value="Genomic_DNA"/>
</dbReference>
<keyword evidence="8 11" id="KW-0472">Membrane</keyword>
<dbReference type="OrthoDB" id="302705at2759"/>
<dbReference type="InterPro" id="IPR000326">
    <property type="entry name" value="PAP2/HPO"/>
</dbReference>
<dbReference type="PANTHER" id="PTHR11247:SF1">
    <property type="entry name" value="DOLICHYLDIPHOSPHATASE 1"/>
    <property type="match status" value="1"/>
</dbReference>
<evidence type="ECO:0000256" key="1">
    <source>
        <dbReference type="ARBA" id="ARBA00004477"/>
    </source>
</evidence>
<feature type="domain" description="Phosphatidic acid phosphatase type 2/haloperoxidase" evidence="12">
    <location>
        <begin position="52"/>
        <end position="186"/>
    </location>
</feature>
<organism evidence="13 14">
    <name type="scientific">Cercospora berteroae</name>
    <dbReference type="NCBI Taxonomy" id="357750"/>
    <lineage>
        <taxon>Eukaryota</taxon>
        <taxon>Fungi</taxon>
        <taxon>Dikarya</taxon>
        <taxon>Ascomycota</taxon>
        <taxon>Pezizomycotina</taxon>
        <taxon>Dothideomycetes</taxon>
        <taxon>Dothideomycetidae</taxon>
        <taxon>Mycosphaerellales</taxon>
        <taxon>Mycosphaerellaceae</taxon>
        <taxon>Cercospora</taxon>
    </lineage>
</organism>
<evidence type="ECO:0000256" key="8">
    <source>
        <dbReference type="ARBA" id="ARBA00023136"/>
    </source>
</evidence>
<dbReference type="InterPro" id="IPR036938">
    <property type="entry name" value="PAP2/HPO_sf"/>
</dbReference>
<comment type="function">
    <text evidence="9 11">Required for efficient N-glycosylation. Necessary for maintaining optimal levels of dolichol-linked oligosaccharides. Hydrolyzes dolichyl pyrophosphate at a very high rate and dolichyl monophosphate at a much lower rate. Does not act on phosphatidate.</text>
</comment>
<comment type="catalytic activity">
    <reaction evidence="10 11">
        <text>a di-trans,poly-cis-dolichyl diphosphate + H2O = a di-trans,poly-cis-dolichyl phosphate + phosphate + H(+)</text>
        <dbReference type="Rhea" id="RHEA:14385"/>
        <dbReference type="Rhea" id="RHEA-COMP:19498"/>
        <dbReference type="Rhea" id="RHEA-COMP:19506"/>
        <dbReference type="ChEBI" id="CHEBI:15377"/>
        <dbReference type="ChEBI" id="CHEBI:15378"/>
        <dbReference type="ChEBI" id="CHEBI:43474"/>
        <dbReference type="ChEBI" id="CHEBI:57497"/>
        <dbReference type="ChEBI" id="CHEBI:57683"/>
        <dbReference type="EC" id="3.6.1.43"/>
    </reaction>
</comment>
<evidence type="ECO:0000256" key="3">
    <source>
        <dbReference type="ARBA" id="ARBA00005518"/>
    </source>
</evidence>
<feature type="transmembrane region" description="Helical" evidence="11">
    <location>
        <begin position="171"/>
        <end position="192"/>
    </location>
</feature>
<evidence type="ECO:0000256" key="2">
    <source>
        <dbReference type="ARBA" id="ARBA00004922"/>
    </source>
</evidence>
<evidence type="ECO:0000256" key="5">
    <source>
        <dbReference type="ARBA" id="ARBA00022801"/>
    </source>
</evidence>